<dbReference type="KEGG" id="ter:Tery_3165"/>
<dbReference type="Gene3D" id="2.60.120.1140">
    <property type="entry name" value="Protein of unknown function DUF192"/>
    <property type="match status" value="1"/>
</dbReference>
<dbReference type="HOGENOM" id="CLU_097039_2_0_3"/>
<dbReference type="Pfam" id="PF02643">
    <property type="entry name" value="DUF192"/>
    <property type="match status" value="1"/>
</dbReference>
<keyword evidence="1" id="KW-0472">Membrane</keyword>
<dbReference type="AlphaFoldDB" id="Q10ZN1"/>
<dbReference type="EMBL" id="CP000393">
    <property type="protein sequence ID" value="ABG52293.1"/>
    <property type="molecule type" value="Genomic_DNA"/>
</dbReference>
<evidence type="ECO:0000256" key="1">
    <source>
        <dbReference type="SAM" id="Phobius"/>
    </source>
</evidence>
<dbReference type="PANTHER" id="PTHR37953">
    <property type="entry name" value="UPF0127 PROTEIN MJ1496"/>
    <property type="match status" value="1"/>
</dbReference>
<feature type="transmembrane region" description="Helical" evidence="1">
    <location>
        <begin position="7"/>
        <end position="25"/>
    </location>
</feature>
<keyword evidence="1" id="KW-0812">Transmembrane</keyword>
<dbReference type="RefSeq" id="WP_011612640.1">
    <property type="nucleotide sequence ID" value="NC_008312.1"/>
</dbReference>
<dbReference type="eggNOG" id="COG1430">
    <property type="taxonomic scope" value="Bacteria"/>
</dbReference>
<gene>
    <name evidence="2" type="ordered locus">Tery_3165</name>
</gene>
<dbReference type="InterPro" id="IPR003795">
    <property type="entry name" value="DUF192"/>
</dbReference>
<accession>Q10ZN1</accession>
<dbReference type="OrthoDB" id="9808290at2"/>
<protein>
    <recommendedName>
        <fullName evidence="3">DUF192 domain-containing protein</fullName>
    </recommendedName>
</protein>
<name>Q10ZN1_TRIEI</name>
<organism evidence="2">
    <name type="scientific">Trichodesmium erythraeum (strain IMS101)</name>
    <dbReference type="NCBI Taxonomy" id="203124"/>
    <lineage>
        <taxon>Bacteria</taxon>
        <taxon>Bacillati</taxon>
        <taxon>Cyanobacteriota</taxon>
        <taxon>Cyanophyceae</taxon>
        <taxon>Oscillatoriophycideae</taxon>
        <taxon>Oscillatoriales</taxon>
        <taxon>Microcoleaceae</taxon>
        <taxon>Trichodesmium</taxon>
    </lineage>
</organism>
<sequence length="175" mass="19416">MGSEFDLFKYGIILFLVGFSLQITFVKISEAINIQAQAQRTSNFQVFQKGQVLPITAQAQISGQIINLEVAKTPKEQAMGLMYRTELADDRGMLFSFDPPRKVNFWMKNCKISLDIIFVRSSVVKAIALDVPPCLADPCPMYGSSAPVDQVIEVRGGRITELGLKVGDRIIVTKN</sequence>
<reference evidence="2" key="1">
    <citation type="submission" date="2006-06" db="EMBL/GenBank/DDBJ databases">
        <title>Complete sequence of Trichodesmium erythraeum IMS101.</title>
        <authorList>
            <consortium name="US DOE Joint Genome Institute"/>
            <person name="Copeland A."/>
            <person name="Lucas S."/>
            <person name="Lapidus A."/>
            <person name="Barry K."/>
            <person name="Detter J.C."/>
            <person name="Glavina del Rio T."/>
            <person name="Hammon N."/>
            <person name="Israni S."/>
            <person name="Dalin E."/>
            <person name="Tice H."/>
            <person name="Pitluck S."/>
            <person name="Kiss H."/>
            <person name="Munk A.C."/>
            <person name="Brettin T."/>
            <person name="Bruce D."/>
            <person name="Han C."/>
            <person name="Tapia R."/>
            <person name="Gilna P."/>
            <person name="Schmutz J."/>
            <person name="Larimer F."/>
            <person name="Land M."/>
            <person name="Hauser L."/>
            <person name="Kyrpides N."/>
            <person name="Kim E."/>
            <person name="Richardson P."/>
        </authorList>
    </citation>
    <scope>NUCLEOTIDE SEQUENCE [LARGE SCALE GENOMIC DNA]</scope>
    <source>
        <strain evidence="2">IMS101</strain>
    </source>
</reference>
<dbReference type="InterPro" id="IPR038695">
    <property type="entry name" value="Saro_0823-like_sf"/>
</dbReference>
<dbReference type="PANTHER" id="PTHR37953:SF1">
    <property type="entry name" value="UPF0127 PROTEIN MJ1496"/>
    <property type="match status" value="1"/>
</dbReference>
<proteinExistence type="predicted"/>
<dbReference type="STRING" id="203124.Tery_3165"/>
<evidence type="ECO:0000313" key="2">
    <source>
        <dbReference type="EMBL" id="ABG52293.1"/>
    </source>
</evidence>
<evidence type="ECO:0008006" key="3">
    <source>
        <dbReference type="Google" id="ProtNLM"/>
    </source>
</evidence>
<keyword evidence="1" id="KW-1133">Transmembrane helix</keyword>